<reference evidence="2 3" key="1">
    <citation type="journal article" date="2019" name="Int. J. Syst. Evol. Microbiol.">
        <title>The Global Catalogue of Microorganisms (GCM) 10K type strain sequencing project: providing services to taxonomists for standard genome sequencing and annotation.</title>
        <authorList>
            <consortium name="The Broad Institute Genomics Platform"/>
            <consortium name="The Broad Institute Genome Sequencing Center for Infectious Disease"/>
            <person name="Wu L."/>
            <person name="Ma J."/>
        </authorList>
    </citation>
    <scope>NUCLEOTIDE SEQUENCE [LARGE SCALE GENOMIC DNA]</scope>
    <source>
        <strain evidence="2 3">JCM 16328</strain>
    </source>
</reference>
<protein>
    <recommendedName>
        <fullName evidence="1">DUF7964 domain-containing protein</fullName>
    </recommendedName>
</protein>
<dbReference type="AlphaFoldDB" id="A0AAV3T5J2"/>
<name>A0AAV3T5J2_9EURY</name>
<dbReference type="Pfam" id="PF25912">
    <property type="entry name" value="DUF7964"/>
    <property type="match status" value="1"/>
</dbReference>
<feature type="domain" description="DUF7964" evidence="1">
    <location>
        <begin position="7"/>
        <end position="95"/>
    </location>
</feature>
<dbReference type="RefSeq" id="WP_343771890.1">
    <property type="nucleotide sequence ID" value="NZ_BAAADV010000001.1"/>
</dbReference>
<comment type="caution">
    <text evidence="2">The sequence shown here is derived from an EMBL/GenBank/DDBJ whole genome shotgun (WGS) entry which is preliminary data.</text>
</comment>
<dbReference type="InterPro" id="IPR058270">
    <property type="entry name" value="DUF7964"/>
</dbReference>
<gene>
    <name evidence="2" type="ORF">GCM10009020_01390</name>
</gene>
<dbReference type="Proteomes" id="UP001500420">
    <property type="component" value="Unassembled WGS sequence"/>
</dbReference>
<dbReference type="EMBL" id="BAAADV010000001">
    <property type="protein sequence ID" value="GAA0661015.1"/>
    <property type="molecule type" value="Genomic_DNA"/>
</dbReference>
<evidence type="ECO:0000313" key="2">
    <source>
        <dbReference type="EMBL" id="GAA0661015.1"/>
    </source>
</evidence>
<organism evidence="2 3">
    <name type="scientific">Natronoarchaeum mannanilyticum</name>
    <dbReference type="NCBI Taxonomy" id="926360"/>
    <lineage>
        <taxon>Archaea</taxon>
        <taxon>Methanobacteriati</taxon>
        <taxon>Methanobacteriota</taxon>
        <taxon>Stenosarchaea group</taxon>
        <taxon>Halobacteria</taxon>
        <taxon>Halobacteriales</taxon>
        <taxon>Natronoarchaeaceae</taxon>
    </lineage>
</organism>
<keyword evidence="3" id="KW-1185">Reference proteome</keyword>
<evidence type="ECO:0000259" key="1">
    <source>
        <dbReference type="Pfam" id="PF25912"/>
    </source>
</evidence>
<sequence>MTEDPSVLSSLPDAPLTRDAIDSLGDADAVRHASPVLVRGPGGPDGPNEDHAEDVLFATEDRIWYLSLEPEDGWSAEREATYADGEFEDALEEIRLEASKHAERKYQAETEFEIG</sequence>
<accession>A0AAV3T5J2</accession>
<evidence type="ECO:0000313" key="3">
    <source>
        <dbReference type="Proteomes" id="UP001500420"/>
    </source>
</evidence>
<proteinExistence type="predicted"/>